<feature type="compositionally biased region" description="Basic residues" evidence="1">
    <location>
        <begin position="43"/>
        <end position="58"/>
    </location>
</feature>
<dbReference type="AlphaFoldDB" id="A0A0F8WLH4"/>
<evidence type="ECO:0000256" key="1">
    <source>
        <dbReference type="SAM" id="MobiDB-lite"/>
    </source>
</evidence>
<name>A0A0F8WLH4_9ZZZZ</name>
<evidence type="ECO:0000313" key="2">
    <source>
        <dbReference type="EMBL" id="KKK57732.1"/>
    </source>
</evidence>
<proteinExistence type="predicted"/>
<sequence>MAVADIARELTLGGGHRRQIQQKKMDAVYKSSRRTQRDYTQRGVRKQHKKYKRGKVRP</sequence>
<protein>
    <submittedName>
        <fullName evidence="2">Uncharacterized protein</fullName>
    </submittedName>
</protein>
<gene>
    <name evidence="2" type="ORF">LCGC14_3051520</name>
</gene>
<comment type="caution">
    <text evidence="2">The sequence shown here is derived from an EMBL/GenBank/DDBJ whole genome shotgun (WGS) entry which is preliminary data.</text>
</comment>
<organism evidence="2">
    <name type="scientific">marine sediment metagenome</name>
    <dbReference type="NCBI Taxonomy" id="412755"/>
    <lineage>
        <taxon>unclassified sequences</taxon>
        <taxon>metagenomes</taxon>
        <taxon>ecological metagenomes</taxon>
    </lineage>
</organism>
<feature type="region of interest" description="Disordered" evidence="1">
    <location>
        <begin position="14"/>
        <end position="58"/>
    </location>
</feature>
<accession>A0A0F8WLH4</accession>
<dbReference type="EMBL" id="LAZR01064329">
    <property type="protein sequence ID" value="KKK57732.1"/>
    <property type="molecule type" value="Genomic_DNA"/>
</dbReference>
<reference evidence="2" key="1">
    <citation type="journal article" date="2015" name="Nature">
        <title>Complex archaea that bridge the gap between prokaryotes and eukaryotes.</title>
        <authorList>
            <person name="Spang A."/>
            <person name="Saw J.H."/>
            <person name="Jorgensen S.L."/>
            <person name="Zaremba-Niedzwiedzka K."/>
            <person name="Martijn J."/>
            <person name="Lind A.E."/>
            <person name="van Eijk R."/>
            <person name="Schleper C."/>
            <person name="Guy L."/>
            <person name="Ettema T.J."/>
        </authorList>
    </citation>
    <scope>NUCLEOTIDE SEQUENCE</scope>
</reference>